<reference evidence="2" key="1">
    <citation type="submission" date="2022-12" db="EMBL/GenBank/DDBJ databases">
        <title>Polyphasic identification of a Novel Hot-Spring Cyanobacterium Ocullathermofonsia sinensis gen nov. sp. nov. and Genomic Insights on its Adaptations to the Thermal Habitat.</title>
        <authorList>
            <person name="Daroch M."/>
            <person name="Tang J."/>
            <person name="Jiang Y."/>
        </authorList>
    </citation>
    <scope>NUCLEOTIDE SEQUENCE</scope>
    <source>
        <strain evidence="2">PKUAC-SCTA174</strain>
    </source>
</reference>
<accession>A0A9E8ZFL0</accession>
<proteinExistence type="predicted"/>
<evidence type="ECO:0008006" key="4">
    <source>
        <dbReference type="Google" id="ProtNLM"/>
    </source>
</evidence>
<feature type="compositionally biased region" description="Low complexity" evidence="1">
    <location>
        <begin position="1"/>
        <end position="11"/>
    </location>
</feature>
<feature type="region of interest" description="Disordered" evidence="1">
    <location>
        <begin position="1"/>
        <end position="21"/>
    </location>
</feature>
<dbReference type="EMBL" id="CP113797">
    <property type="protein sequence ID" value="WAL60315.1"/>
    <property type="molecule type" value="Genomic_DNA"/>
</dbReference>
<dbReference type="Pfam" id="PF23856">
    <property type="entry name" value="DUF7219"/>
    <property type="match status" value="1"/>
</dbReference>
<evidence type="ECO:0000313" key="3">
    <source>
        <dbReference type="Proteomes" id="UP001163152"/>
    </source>
</evidence>
<evidence type="ECO:0000256" key="1">
    <source>
        <dbReference type="SAM" id="MobiDB-lite"/>
    </source>
</evidence>
<dbReference type="AlphaFoldDB" id="A0A9E8ZFL0"/>
<evidence type="ECO:0000313" key="2">
    <source>
        <dbReference type="EMBL" id="WAL60315.1"/>
    </source>
</evidence>
<protein>
    <recommendedName>
        <fullName evidence="4">Isopropylmalate/homocitrate/citramalate synthase</fullName>
    </recommendedName>
</protein>
<dbReference type="InterPro" id="IPR055643">
    <property type="entry name" value="DUF7219"/>
</dbReference>
<keyword evidence="3" id="KW-1185">Reference proteome</keyword>
<organism evidence="2 3">
    <name type="scientific">Thermocoleostomius sinensis A174</name>
    <dbReference type="NCBI Taxonomy" id="2016057"/>
    <lineage>
        <taxon>Bacteria</taxon>
        <taxon>Bacillati</taxon>
        <taxon>Cyanobacteriota</taxon>
        <taxon>Cyanophyceae</taxon>
        <taxon>Oculatellales</taxon>
        <taxon>Oculatellaceae</taxon>
        <taxon>Thermocoleostomius</taxon>
    </lineage>
</organism>
<gene>
    <name evidence="2" type="ORF">OXH18_24650</name>
</gene>
<dbReference type="KEGG" id="tsin:OXH18_24650"/>
<dbReference type="Proteomes" id="UP001163152">
    <property type="component" value="Chromosome"/>
</dbReference>
<name>A0A9E8ZFL0_9CYAN</name>
<sequence length="96" mass="10902">MVNSNNPNSNQNDKDQFFHPQSKYYGEFSPEALAFNANLQEFASRVGIVCNLETGGKISSEEAYTEIKRLWKQLKQSKHELLDTARPPSPDLPTDE</sequence>
<dbReference type="RefSeq" id="WP_268610194.1">
    <property type="nucleotide sequence ID" value="NZ_CP113797.1"/>
</dbReference>